<keyword evidence="2" id="KW-1185">Reference proteome</keyword>
<sequence length="94" mass="10400">MLSGNRASISPGALHQVVRCLLGRPKSFWLDLHAALRADDRALHHKLLALRRSAQVPETISAPRVCDIVLWMRHHAEHRRADCSGQGHQPAGSS</sequence>
<proteinExistence type="predicted"/>
<dbReference type="InterPro" id="IPR046275">
    <property type="entry name" value="DUF6308"/>
</dbReference>
<comment type="caution">
    <text evidence="1">The sequence shown here is derived from an EMBL/GenBank/DDBJ whole genome shotgun (WGS) entry which is preliminary data.</text>
</comment>
<name>A0ABW6L757_9ACTN</name>
<evidence type="ECO:0000313" key="2">
    <source>
        <dbReference type="Proteomes" id="UP001601197"/>
    </source>
</evidence>
<dbReference type="Proteomes" id="UP001601197">
    <property type="component" value="Unassembled WGS sequence"/>
</dbReference>
<dbReference type="EMBL" id="JBIAFJ010000058">
    <property type="protein sequence ID" value="MFE9174537.1"/>
    <property type="molecule type" value="Genomic_DNA"/>
</dbReference>
<evidence type="ECO:0000313" key="1">
    <source>
        <dbReference type="EMBL" id="MFE9174537.1"/>
    </source>
</evidence>
<reference evidence="1 2" key="1">
    <citation type="submission" date="2024-10" db="EMBL/GenBank/DDBJ databases">
        <title>The Natural Products Discovery Center: Release of the First 8490 Sequenced Strains for Exploring Actinobacteria Biosynthetic Diversity.</title>
        <authorList>
            <person name="Kalkreuter E."/>
            <person name="Kautsar S.A."/>
            <person name="Yang D."/>
            <person name="Bader C.D."/>
            <person name="Teijaro C.N."/>
            <person name="Fluegel L."/>
            <person name="Davis C.M."/>
            <person name="Simpson J.R."/>
            <person name="Lauterbach L."/>
            <person name="Steele A.D."/>
            <person name="Gui C."/>
            <person name="Meng S."/>
            <person name="Li G."/>
            <person name="Viehrig K."/>
            <person name="Ye F."/>
            <person name="Su P."/>
            <person name="Kiefer A.F."/>
            <person name="Nichols A."/>
            <person name="Cepeda A.J."/>
            <person name="Yan W."/>
            <person name="Fan B."/>
            <person name="Jiang Y."/>
            <person name="Adhikari A."/>
            <person name="Zheng C.-J."/>
            <person name="Schuster L."/>
            <person name="Cowan T.M."/>
            <person name="Smanski M.J."/>
            <person name="Chevrette M.G."/>
            <person name="De Carvalho L.P.S."/>
            <person name="Shen B."/>
        </authorList>
    </citation>
    <scope>NUCLEOTIDE SEQUENCE [LARGE SCALE GENOMIC DNA]</scope>
    <source>
        <strain evidence="1 2">NPDC007147</strain>
    </source>
</reference>
<gene>
    <name evidence="1" type="ORF">ACFYNZ_34770</name>
</gene>
<dbReference type="Pfam" id="PF19827">
    <property type="entry name" value="DUF6308"/>
    <property type="match status" value="1"/>
</dbReference>
<protein>
    <submittedName>
        <fullName evidence="1">DUF6308 family protein</fullName>
    </submittedName>
</protein>
<accession>A0ABW6L757</accession>
<organism evidence="1 2">
    <name type="scientific">Streptomyces kebangsaanensis</name>
    <dbReference type="NCBI Taxonomy" id="864058"/>
    <lineage>
        <taxon>Bacteria</taxon>
        <taxon>Bacillati</taxon>
        <taxon>Actinomycetota</taxon>
        <taxon>Actinomycetes</taxon>
        <taxon>Kitasatosporales</taxon>
        <taxon>Streptomycetaceae</taxon>
        <taxon>Streptomyces</taxon>
    </lineage>
</organism>
<dbReference type="RefSeq" id="WP_388354583.1">
    <property type="nucleotide sequence ID" value="NZ_JBIAFJ010000058.1"/>
</dbReference>